<dbReference type="InterPro" id="IPR035248">
    <property type="entry name" value="PRMT5_C"/>
</dbReference>
<dbReference type="Gene3D" id="2.70.160.11">
    <property type="entry name" value="Hnrnp arginine n-methyltransferase1"/>
    <property type="match status" value="1"/>
</dbReference>
<dbReference type="OMA" id="DTIRRTC"/>
<dbReference type="GO" id="GO:0000144">
    <property type="term" value="C:cellular bud neck septin ring"/>
    <property type="evidence" value="ECO:0007669"/>
    <property type="project" value="EnsemblFungi"/>
</dbReference>
<feature type="site" description="Critical for specifying symmetric addition of methyl groups" evidence="8">
    <location>
        <position position="308"/>
    </location>
</feature>
<dbReference type="GO" id="GO:0005829">
    <property type="term" value="C:cytosol"/>
    <property type="evidence" value="ECO:0000318"/>
    <property type="project" value="GO_Central"/>
</dbReference>
<evidence type="ECO:0000259" key="10">
    <source>
        <dbReference type="Pfam" id="PF05185"/>
    </source>
</evidence>
<keyword evidence="14" id="KW-1185">Reference proteome</keyword>
<evidence type="ECO:0000259" key="11">
    <source>
        <dbReference type="Pfam" id="PF17285"/>
    </source>
</evidence>
<keyword evidence="3 9" id="KW-0808">Transferase</keyword>
<dbReference type="Pfam" id="PF05185">
    <property type="entry name" value="PRMT5"/>
    <property type="match status" value="1"/>
</dbReference>
<dbReference type="RefSeq" id="NP_983057.2">
    <property type="nucleotide sequence ID" value="NM_208410.2"/>
</dbReference>
<dbReference type="EC" id="2.1.1.320" evidence="1"/>
<dbReference type="InterPro" id="IPR035075">
    <property type="entry name" value="PRMT5"/>
</dbReference>
<dbReference type="GO" id="GO:0042054">
    <property type="term" value="F:histone methyltransferase activity"/>
    <property type="evidence" value="ECO:0007669"/>
    <property type="project" value="EnsemblFungi"/>
</dbReference>
<dbReference type="STRING" id="284811.Q75DB6"/>
<dbReference type="KEGG" id="ago:AGOS_ABR110W"/>
<accession>Q75DB6</accession>
<dbReference type="GO" id="GO:0005824">
    <property type="term" value="C:outer plaque of spindle pole body"/>
    <property type="evidence" value="ECO:0007669"/>
    <property type="project" value="EnsemblFungi"/>
</dbReference>
<feature type="binding site" evidence="7">
    <location>
        <begin position="314"/>
        <end position="315"/>
    </location>
    <ligand>
        <name>S-adenosyl-L-methionine</name>
        <dbReference type="ChEBI" id="CHEBI:59789"/>
    </ligand>
</feature>
<feature type="domain" description="PRMT5 arginine-N-methyltransferase" evidence="10">
    <location>
        <begin position="285"/>
        <end position="449"/>
    </location>
</feature>
<dbReference type="Pfam" id="PF17286">
    <property type="entry name" value="PRMT5_C"/>
    <property type="match status" value="1"/>
</dbReference>
<dbReference type="Proteomes" id="UP000000591">
    <property type="component" value="Chromosome II"/>
</dbReference>
<organism evidence="13 14">
    <name type="scientific">Eremothecium gossypii (strain ATCC 10895 / CBS 109.51 / FGSC 9923 / NRRL Y-1056)</name>
    <name type="common">Yeast</name>
    <name type="synonym">Ashbya gossypii</name>
    <dbReference type="NCBI Taxonomy" id="284811"/>
    <lineage>
        <taxon>Eukaryota</taxon>
        <taxon>Fungi</taxon>
        <taxon>Dikarya</taxon>
        <taxon>Ascomycota</taxon>
        <taxon>Saccharomycotina</taxon>
        <taxon>Saccharomycetes</taxon>
        <taxon>Saccharomycetales</taxon>
        <taxon>Saccharomycetaceae</taxon>
        <taxon>Eremothecium</taxon>
    </lineage>
</organism>
<dbReference type="GO" id="GO:0000086">
    <property type="term" value="P:G2/M transition of mitotic cell cycle"/>
    <property type="evidence" value="ECO:0007669"/>
    <property type="project" value="EnsemblFungi"/>
</dbReference>
<dbReference type="InterPro" id="IPR029063">
    <property type="entry name" value="SAM-dependent_MTases_sf"/>
</dbReference>
<dbReference type="EMBL" id="AE016815">
    <property type="protein sequence ID" value="AAS50881.2"/>
    <property type="molecule type" value="Genomic_DNA"/>
</dbReference>
<feature type="active site" description="Proton donor/acceptor" evidence="6">
    <location>
        <position position="428"/>
    </location>
</feature>
<dbReference type="GO" id="GO:0032259">
    <property type="term" value="P:methylation"/>
    <property type="evidence" value="ECO:0007669"/>
    <property type="project" value="UniProtKB-KW"/>
</dbReference>
<evidence type="ECO:0000256" key="4">
    <source>
        <dbReference type="ARBA" id="ARBA00022691"/>
    </source>
</evidence>
<comment type="catalytic activity">
    <reaction evidence="5">
        <text>L-arginyl-[protein] + 2 S-adenosyl-L-methionine = N(omega),N(omega)'-dimethyl-L-arginyl-[protein] + 2 S-adenosyl-L-homocysteine + 2 H(+)</text>
        <dbReference type="Rhea" id="RHEA:48108"/>
        <dbReference type="Rhea" id="RHEA-COMP:10532"/>
        <dbReference type="Rhea" id="RHEA-COMP:11992"/>
        <dbReference type="ChEBI" id="CHEBI:15378"/>
        <dbReference type="ChEBI" id="CHEBI:29965"/>
        <dbReference type="ChEBI" id="CHEBI:57856"/>
        <dbReference type="ChEBI" id="CHEBI:59789"/>
        <dbReference type="ChEBI" id="CHEBI:88221"/>
        <dbReference type="EC" id="2.1.1.320"/>
    </reaction>
</comment>
<evidence type="ECO:0000256" key="3">
    <source>
        <dbReference type="ARBA" id="ARBA00022679"/>
    </source>
</evidence>
<dbReference type="GO" id="GO:0000902">
    <property type="term" value="P:cell morphogenesis"/>
    <property type="evidence" value="ECO:0007669"/>
    <property type="project" value="EnsemblFungi"/>
</dbReference>
<sequence length="787" mass="87985">MKSNVFVGIKGHGVLEGAAYREKYDYVLEGVTNGRYRDAVRAAAAAGVAVSPPELAEVGGGPGGGAGRLGLAAPWLELESAEPAIGEVSLRVLEHEYEYARAEGVKQLIVAPPRELGRLNLYAQRLGRLLARAGRGPPLVSVSLPLFEAGDPLSTWELWNTVRRLCRYHPNLTATLAVPRGRTPGHVLRRWLAEPVSCLLVSSSIFATNQYNYPVLHKHNQELIGLFQRLNGRAESVLGELTIVLHGIEKHAERVRGGEPIYLEYINYLLKKGDRALLQAPGEDGAPRVMQPLQPHAVDLSSEVYQIFEQDKTKYDLYAKAITAALRSIRSTMNKMWLHDDLNIIVVGAGRGGLVDRAYTCLRQLGISRFKLVALEKNPQAVIHLQKKNIEKWGNSVDIVSANMREWSSKVKFDLCISELLGSFGCNELAPECLEAFEKTNCTDRTIFIPQSYTSYVAPVSAPLLYQMLRNKEDNALESPWVVRNVPSCLLSTKVYELWSFKHPGGTSNTARSTVTNMKIKHKGEVHGLLGFFTAEIYGDIRLSILPDDCKIKLRGSAPDSDGRRKSVDLDSKLGHTPNMSSWSPIFFPLLYPMFVGDDTELELTMLRNRCMRGVWYEWSLSSYVYNAISQDRKPGSFLKGTQQLLNSKPEPNFKDTFTRSKKHDGLNSVMLDLQNTATILNAGDLGEPREAQYDGNIEENSASTELLKRTFVGKSEFISPELTGWQSVHDVHELGQTMTEKPNKGDYNNSEYEDKDYSNYEEYHVRVRTNTTELHNIGGHAYMIKL</sequence>
<evidence type="ECO:0000313" key="14">
    <source>
        <dbReference type="Proteomes" id="UP000000591"/>
    </source>
</evidence>
<evidence type="ECO:0000256" key="1">
    <source>
        <dbReference type="ARBA" id="ARBA00011935"/>
    </source>
</evidence>
<dbReference type="PANTHER" id="PTHR10738">
    <property type="entry name" value="PROTEIN ARGININE N-METHYLTRANSFERASE 5"/>
    <property type="match status" value="1"/>
</dbReference>
<gene>
    <name evidence="13" type="ORF">AGOS_ABR110W</name>
</gene>
<dbReference type="OrthoDB" id="1368803at2759"/>
<evidence type="ECO:0000256" key="9">
    <source>
        <dbReference type="PROSITE-ProRule" id="PRU01015"/>
    </source>
</evidence>
<feature type="binding site" evidence="7">
    <location>
        <position position="376"/>
    </location>
    <ligand>
        <name>S-adenosyl-L-methionine</name>
        <dbReference type="ChEBI" id="CHEBI:59789"/>
    </ligand>
</feature>
<keyword evidence="4 7" id="KW-0949">S-adenosyl-L-methionine</keyword>
<dbReference type="AlphaFoldDB" id="Q75DB6"/>
<dbReference type="GO" id="GO:0032174">
    <property type="term" value="C:cellular bud neck septin collar"/>
    <property type="evidence" value="ECO:0007669"/>
    <property type="project" value="EnsemblFungi"/>
</dbReference>
<protein>
    <recommendedName>
        <fullName evidence="1">type II protein arginine methyltransferase</fullName>
        <ecNumber evidence="1">2.1.1.320</ecNumber>
    </recommendedName>
</protein>
<dbReference type="Pfam" id="PF17285">
    <property type="entry name" value="PRMT5_TIM"/>
    <property type="match status" value="1"/>
</dbReference>
<dbReference type="FunFam" id="3.40.50.150:FF:000321">
    <property type="entry name" value="Protein arginine N-methyltransferase"/>
    <property type="match status" value="1"/>
</dbReference>
<feature type="domain" description="PRMT5 TIM barrel" evidence="11">
    <location>
        <begin position="23"/>
        <end position="272"/>
    </location>
</feature>
<reference evidence="13 14" key="1">
    <citation type="journal article" date="2004" name="Science">
        <title>The Ashbya gossypii genome as a tool for mapping the ancient Saccharomyces cerevisiae genome.</title>
        <authorList>
            <person name="Dietrich F.S."/>
            <person name="Voegeli S."/>
            <person name="Brachat S."/>
            <person name="Lerch A."/>
            <person name="Gates K."/>
            <person name="Steiner S."/>
            <person name="Mohr C."/>
            <person name="Pohlmann R."/>
            <person name="Luedi P."/>
            <person name="Choi S."/>
            <person name="Wing R.A."/>
            <person name="Flavier A."/>
            <person name="Gaffney T.D."/>
            <person name="Philippsen P."/>
        </authorList>
    </citation>
    <scope>NUCLEOTIDE SEQUENCE [LARGE SCALE GENOMIC DNA]</scope>
    <source>
        <strain evidence="14">ATCC 10895 / CBS 109.51 / FGSC 9923 / NRRL Y-1056</strain>
    </source>
</reference>
<evidence type="ECO:0000256" key="5">
    <source>
        <dbReference type="ARBA" id="ARBA00048612"/>
    </source>
</evidence>
<dbReference type="FunCoup" id="Q75DB6">
    <property type="interactions" value="1132"/>
</dbReference>
<reference evidence="14" key="2">
    <citation type="journal article" date="2013" name="G3 (Bethesda)">
        <title>Genomes of Ashbya fungi isolated from insects reveal four mating-type loci, numerous translocations, lack of transposons, and distinct gene duplications.</title>
        <authorList>
            <person name="Dietrich F.S."/>
            <person name="Voegeli S."/>
            <person name="Kuo S."/>
            <person name="Philippsen P."/>
        </authorList>
    </citation>
    <scope>GENOME REANNOTATION</scope>
    <source>
        <strain evidence="14">ATCC 10895 / CBS 109.51 / FGSC 9923 / NRRL Y-1056</strain>
    </source>
</reference>
<dbReference type="GO" id="GO:0005634">
    <property type="term" value="C:nucleus"/>
    <property type="evidence" value="ECO:0000318"/>
    <property type="project" value="GO_Central"/>
</dbReference>
<dbReference type="Gene3D" id="3.20.20.150">
    <property type="entry name" value="Divalent-metal-dependent TIM barrel enzymes"/>
    <property type="match status" value="1"/>
</dbReference>
<keyword evidence="2 9" id="KW-0489">Methyltransferase</keyword>
<dbReference type="FunFam" id="3.20.20.150:FF:000023">
    <property type="entry name" value="Protein arginine N-methyltransferase"/>
    <property type="match status" value="1"/>
</dbReference>
<evidence type="ECO:0000259" key="12">
    <source>
        <dbReference type="Pfam" id="PF17286"/>
    </source>
</evidence>
<dbReference type="GO" id="GO:0045840">
    <property type="term" value="P:positive regulation of mitotic nuclear division"/>
    <property type="evidence" value="ECO:0007669"/>
    <property type="project" value="EnsemblFungi"/>
</dbReference>
<dbReference type="GO" id="GO:0035241">
    <property type="term" value="F:protein-arginine omega-N monomethyltransferase activity"/>
    <property type="evidence" value="ECO:0007669"/>
    <property type="project" value="EnsemblFungi"/>
</dbReference>
<dbReference type="InterPro" id="IPR025799">
    <property type="entry name" value="Arg_MeTrfase"/>
</dbReference>
<dbReference type="PANTHER" id="PTHR10738:SF0">
    <property type="entry name" value="PROTEIN ARGININE N-METHYLTRANSFERASE 5"/>
    <property type="match status" value="1"/>
</dbReference>
<dbReference type="GO" id="GO:0035243">
    <property type="term" value="F:protein-arginine omega-N symmetric methyltransferase activity"/>
    <property type="evidence" value="ECO:0007669"/>
    <property type="project" value="UniProtKB-EC"/>
</dbReference>
<dbReference type="eggNOG" id="KOG0822">
    <property type="taxonomic scope" value="Eukaryota"/>
</dbReference>
<name>Q75DB6_EREGS</name>
<feature type="active site" description="Proton donor/acceptor" evidence="6">
    <location>
        <position position="419"/>
    </location>
</feature>
<evidence type="ECO:0000256" key="6">
    <source>
        <dbReference type="PIRSR" id="PIRSR015894-1"/>
    </source>
</evidence>
<dbReference type="GeneID" id="4619163"/>
<evidence type="ECO:0000256" key="2">
    <source>
        <dbReference type="ARBA" id="ARBA00022603"/>
    </source>
</evidence>
<dbReference type="PROSITE" id="PS51678">
    <property type="entry name" value="SAM_MT_PRMT"/>
    <property type="match status" value="1"/>
</dbReference>
<dbReference type="GO" id="GO:0006355">
    <property type="term" value="P:regulation of DNA-templated transcription"/>
    <property type="evidence" value="ECO:0000318"/>
    <property type="project" value="GO_Central"/>
</dbReference>
<dbReference type="Gene3D" id="3.40.50.150">
    <property type="entry name" value="Vaccinia Virus protein VP39"/>
    <property type="match status" value="1"/>
</dbReference>
<dbReference type="InParanoid" id="Q75DB6"/>
<evidence type="ECO:0000313" key="13">
    <source>
        <dbReference type="EMBL" id="AAS50881.2"/>
    </source>
</evidence>
<dbReference type="GO" id="GO:0030163">
    <property type="term" value="P:protein catabolic process"/>
    <property type="evidence" value="ECO:0007669"/>
    <property type="project" value="EnsemblFungi"/>
</dbReference>
<feature type="binding site" evidence="7">
    <location>
        <position position="305"/>
    </location>
    <ligand>
        <name>S-adenosyl-L-methionine</name>
        <dbReference type="ChEBI" id="CHEBI:59789"/>
    </ligand>
</feature>
<dbReference type="InterPro" id="IPR035247">
    <property type="entry name" value="PRMT5_TIM"/>
</dbReference>
<evidence type="ECO:0000256" key="8">
    <source>
        <dbReference type="PIRSR" id="PIRSR015894-3"/>
    </source>
</evidence>
<evidence type="ECO:0000256" key="7">
    <source>
        <dbReference type="PIRSR" id="PIRSR015894-2"/>
    </source>
</evidence>
<dbReference type="HOGENOM" id="CLU_010247_2_0_1"/>
<proteinExistence type="predicted"/>
<feature type="domain" description="PRMT5 oligomerisation" evidence="12">
    <location>
        <begin position="452"/>
        <end position="785"/>
    </location>
</feature>
<dbReference type="SUPFAM" id="SSF53335">
    <property type="entry name" value="S-adenosyl-L-methionine-dependent methyltransferases"/>
    <property type="match status" value="1"/>
</dbReference>